<keyword evidence="3" id="KW-1185">Reference proteome</keyword>
<evidence type="ECO:0000313" key="3">
    <source>
        <dbReference type="Proteomes" id="UP001439008"/>
    </source>
</evidence>
<feature type="non-terminal residue" evidence="2">
    <location>
        <position position="1"/>
    </location>
</feature>
<organism evidence="2 3">
    <name type="scientific">Bonamia ostreae</name>
    <dbReference type="NCBI Taxonomy" id="126728"/>
    <lineage>
        <taxon>Eukaryota</taxon>
        <taxon>Sar</taxon>
        <taxon>Rhizaria</taxon>
        <taxon>Endomyxa</taxon>
        <taxon>Ascetosporea</taxon>
        <taxon>Haplosporida</taxon>
        <taxon>Bonamia</taxon>
    </lineage>
</organism>
<feature type="coiled-coil region" evidence="1">
    <location>
        <begin position="189"/>
        <end position="216"/>
    </location>
</feature>
<evidence type="ECO:0000313" key="2">
    <source>
        <dbReference type="EMBL" id="MES1921730.1"/>
    </source>
</evidence>
<reference evidence="2 3" key="1">
    <citation type="journal article" date="2024" name="BMC Biol.">
        <title>Comparative genomics of Ascetosporea gives new insight into the evolutionary basis for animal parasitism in Rhizaria.</title>
        <authorList>
            <person name="Hiltunen Thoren M."/>
            <person name="Onut-Brannstrom I."/>
            <person name="Alfjorden A."/>
            <person name="Peckova H."/>
            <person name="Swords F."/>
            <person name="Hooper C."/>
            <person name="Holzer A.S."/>
            <person name="Bass D."/>
            <person name="Burki F."/>
        </authorList>
    </citation>
    <scope>NUCLEOTIDE SEQUENCE [LARGE SCALE GENOMIC DNA]</scope>
    <source>
        <strain evidence="2">20-A016</strain>
    </source>
</reference>
<keyword evidence="1" id="KW-0175">Coiled coil</keyword>
<protein>
    <submittedName>
        <fullName evidence="2">Uncharacterized protein</fullName>
    </submittedName>
</protein>
<comment type="caution">
    <text evidence="2">The sequence shown here is derived from an EMBL/GenBank/DDBJ whole genome shotgun (WGS) entry which is preliminary data.</text>
</comment>
<feature type="non-terminal residue" evidence="2">
    <location>
        <position position="258"/>
    </location>
</feature>
<dbReference type="EMBL" id="JBDODL010001688">
    <property type="protein sequence ID" value="MES1921730.1"/>
    <property type="molecule type" value="Genomic_DNA"/>
</dbReference>
<accession>A0ABV2APY3</accession>
<sequence>IRGKMDKDPLSKDTSGIINEINCHMALNLEINTKRNSSRDLLSKIEDRLEKVNYIGIANTRERISVDAMFSVVSNEWVAKLAKLREHRVKVENGVRLVDLYKQHENIASSIEKREENFYFKYCCEYEVKNLLDAKRCMFRLKYEKDNNKYFFRKDEKTMETLETQIKPLSKTCLPPLNVIDETVFKDAKAKLAEIKRRTEERYEESSKKLSDLIARELCKERVNIMIGAHSDACQELVQWCSDQRDVIDAIECDDEKI</sequence>
<evidence type="ECO:0000256" key="1">
    <source>
        <dbReference type="SAM" id="Coils"/>
    </source>
</evidence>
<gene>
    <name evidence="2" type="ORF">MHBO_003260</name>
</gene>
<proteinExistence type="predicted"/>
<dbReference type="Proteomes" id="UP001439008">
    <property type="component" value="Unassembled WGS sequence"/>
</dbReference>
<name>A0ABV2APY3_9EUKA</name>